<comment type="caution">
    <text evidence="1">The sequence shown here is derived from an EMBL/GenBank/DDBJ whole genome shotgun (WGS) entry which is preliminary data.</text>
</comment>
<dbReference type="AlphaFoldDB" id="A0A4Q5IZ25"/>
<dbReference type="OrthoDB" id="5193143at2"/>
<keyword evidence="2" id="KW-1185">Reference proteome</keyword>
<dbReference type="RefSeq" id="WP_129988765.1">
    <property type="nucleotide sequence ID" value="NZ_SDPU01000032.1"/>
</dbReference>
<evidence type="ECO:0000313" key="2">
    <source>
        <dbReference type="Proteomes" id="UP000291189"/>
    </source>
</evidence>
<name>A0A4Q5IZ25_9ACTN</name>
<gene>
    <name evidence="1" type="ORF">ETU37_18305</name>
</gene>
<dbReference type="Proteomes" id="UP000291189">
    <property type="component" value="Unassembled WGS sequence"/>
</dbReference>
<reference evidence="1 2" key="1">
    <citation type="submission" date="2019-01" db="EMBL/GenBank/DDBJ databases">
        <title>Nocardioides guangzhouensis sp. nov., an actinobacterium isolated from soil.</title>
        <authorList>
            <person name="Fu Y."/>
            <person name="Cai Y."/>
            <person name="Lin Z."/>
            <person name="Chen P."/>
        </authorList>
    </citation>
    <scope>NUCLEOTIDE SEQUENCE [LARGE SCALE GENOMIC DNA]</scope>
    <source>
        <strain evidence="1 2">NBRC 105384</strain>
    </source>
</reference>
<sequence>MWRPSPLPSSGEVFLDARGDGRGMRVSWHPEADVVVLSLWRGRTCSGTFRLRIDEVPQLIDVLRGGLQTSYHRYRGLLESVFDEDADDLHELDGPAAGDDTLRLA</sequence>
<protein>
    <submittedName>
        <fullName evidence="1">Uncharacterized protein</fullName>
    </submittedName>
</protein>
<dbReference type="EMBL" id="SDPU01000032">
    <property type="protein sequence ID" value="RYU10329.1"/>
    <property type="molecule type" value="Genomic_DNA"/>
</dbReference>
<evidence type="ECO:0000313" key="1">
    <source>
        <dbReference type="EMBL" id="RYU10329.1"/>
    </source>
</evidence>
<proteinExistence type="predicted"/>
<organism evidence="1 2">
    <name type="scientific">Nocardioides iriomotensis</name>
    <dbReference type="NCBI Taxonomy" id="715784"/>
    <lineage>
        <taxon>Bacteria</taxon>
        <taxon>Bacillati</taxon>
        <taxon>Actinomycetota</taxon>
        <taxon>Actinomycetes</taxon>
        <taxon>Propionibacteriales</taxon>
        <taxon>Nocardioidaceae</taxon>
        <taxon>Nocardioides</taxon>
    </lineage>
</organism>
<accession>A0A4Q5IZ25</accession>